<keyword evidence="4" id="KW-1185">Reference proteome</keyword>
<keyword evidence="2" id="KW-1133">Transmembrane helix</keyword>
<keyword evidence="2" id="KW-0472">Membrane</keyword>
<evidence type="ECO:0000313" key="4">
    <source>
        <dbReference type="Proteomes" id="UP001168613"/>
    </source>
</evidence>
<dbReference type="EMBL" id="JAJHNU010000001">
    <property type="protein sequence ID" value="MDN4121267.1"/>
    <property type="molecule type" value="Genomic_DNA"/>
</dbReference>
<keyword evidence="1" id="KW-0175">Coiled coil</keyword>
<dbReference type="RefSeq" id="WP_266124889.1">
    <property type="nucleotide sequence ID" value="NZ_JAJHNU010000001.1"/>
</dbReference>
<organism evidence="3 4">
    <name type="scientific">Alcaligenes endophyticus</name>
    <dbReference type="NCBI Taxonomy" id="1929088"/>
    <lineage>
        <taxon>Bacteria</taxon>
        <taxon>Pseudomonadati</taxon>
        <taxon>Pseudomonadota</taxon>
        <taxon>Betaproteobacteria</taxon>
        <taxon>Burkholderiales</taxon>
        <taxon>Alcaligenaceae</taxon>
        <taxon>Alcaligenes</taxon>
    </lineage>
</organism>
<protein>
    <submittedName>
        <fullName evidence="3">Uncharacterized protein</fullName>
    </submittedName>
</protein>
<proteinExistence type="predicted"/>
<keyword evidence="2" id="KW-0812">Transmembrane</keyword>
<feature type="transmembrane region" description="Helical" evidence="2">
    <location>
        <begin position="7"/>
        <end position="27"/>
    </location>
</feature>
<accession>A0ABT8EJ28</accession>
<evidence type="ECO:0000256" key="1">
    <source>
        <dbReference type="SAM" id="Coils"/>
    </source>
</evidence>
<name>A0ABT8EJ28_9BURK</name>
<feature type="transmembrane region" description="Helical" evidence="2">
    <location>
        <begin position="33"/>
        <end position="50"/>
    </location>
</feature>
<reference evidence="3" key="1">
    <citation type="submission" date="2021-11" db="EMBL/GenBank/DDBJ databases">
        <title>Draft genome sequence of Alcaligenes endophyticus type strain CCUG 75668T.</title>
        <authorList>
            <person name="Salva-Serra F."/>
            <person name="Duran R.E."/>
            <person name="Seeger M."/>
            <person name="Moore E.R.B."/>
            <person name="Jaen-Luchoro D."/>
        </authorList>
    </citation>
    <scope>NUCLEOTIDE SEQUENCE</scope>
    <source>
        <strain evidence="3">CCUG 75668</strain>
    </source>
</reference>
<gene>
    <name evidence="3" type="ORF">LMS43_08205</name>
</gene>
<sequence>MQKVLRIVLYIMSGIVGMFGVGAMAVISIPSGLVFLAAALLIAPAVMQKISALTGRAWISPAAAVFMVLVAGPIVLALTAPSSEEVVARYEQQAAISAKKEAERQKKEDIDRVNAEAKAAEEKLAKIAEYMAQLDREILSIPTIKASSYTKDVQSINVALIVLGAWAVVYENGESLDLSEAQEKKRQEFRRLVVKKQTELLPVLRDAYGPAMRRQLWEADGSAKTFGAGFKTVEFVSAAFVRNANIKQINGQIHENLIMLRFNQVRYKWFSEASEYTYYDLNSPKDSEVVRWENGREFTVLK</sequence>
<feature type="transmembrane region" description="Helical" evidence="2">
    <location>
        <begin position="57"/>
        <end position="80"/>
    </location>
</feature>
<evidence type="ECO:0000313" key="3">
    <source>
        <dbReference type="EMBL" id="MDN4121267.1"/>
    </source>
</evidence>
<comment type="caution">
    <text evidence="3">The sequence shown here is derived from an EMBL/GenBank/DDBJ whole genome shotgun (WGS) entry which is preliminary data.</text>
</comment>
<feature type="coiled-coil region" evidence="1">
    <location>
        <begin position="103"/>
        <end position="137"/>
    </location>
</feature>
<evidence type="ECO:0000256" key="2">
    <source>
        <dbReference type="SAM" id="Phobius"/>
    </source>
</evidence>
<dbReference type="Proteomes" id="UP001168613">
    <property type="component" value="Unassembled WGS sequence"/>
</dbReference>